<name>A0A5C7GG45_9FLAO</name>
<comment type="caution">
    <text evidence="2">The sequence shown here is derived from an EMBL/GenBank/DDBJ whole genome shotgun (WGS) entry which is preliminary data.</text>
</comment>
<evidence type="ECO:0008006" key="4">
    <source>
        <dbReference type="Google" id="ProtNLM"/>
    </source>
</evidence>
<gene>
    <name evidence="2" type="ORF">FUA22_14870</name>
</gene>
<organism evidence="2 3">
    <name type="scientific">Seonamhaeicola maritimus</name>
    <dbReference type="NCBI Taxonomy" id="2591822"/>
    <lineage>
        <taxon>Bacteria</taxon>
        <taxon>Pseudomonadati</taxon>
        <taxon>Bacteroidota</taxon>
        <taxon>Flavobacteriia</taxon>
        <taxon>Flavobacteriales</taxon>
        <taxon>Flavobacteriaceae</taxon>
    </lineage>
</organism>
<sequence length="89" mass="10686">MLKFFRKIRQKMIKDNNVTKYILYAIGEIILVVFGILIALNINNRNETSKLKQKEFVLLIKMQQNLNQDLGKLNRILKSNNERNRCYWN</sequence>
<keyword evidence="1" id="KW-1133">Transmembrane helix</keyword>
<keyword evidence="1" id="KW-0812">Transmembrane</keyword>
<dbReference type="Pfam" id="PF19578">
    <property type="entry name" value="DUF6090"/>
    <property type="match status" value="1"/>
</dbReference>
<keyword evidence="3" id="KW-1185">Reference proteome</keyword>
<evidence type="ECO:0000313" key="3">
    <source>
        <dbReference type="Proteomes" id="UP000321080"/>
    </source>
</evidence>
<dbReference type="AlphaFoldDB" id="A0A5C7GG45"/>
<dbReference type="EMBL" id="VRKQ01000016">
    <property type="protein sequence ID" value="TXG35775.1"/>
    <property type="molecule type" value="Genomic_DNA"/>
</dbReference>
<evidence type="ECO:0000256" key="1">
    <source>
        <dbReference type="SAM" id="Phobius"/>
    </source>
</evidence>
<accession>A0A5C7GG45</accession>
<proteinExistence type="predicted"/>
<keyword evidence="1" id="KW-0472">Membrane</keyword>
<reference evidence="2 3" key="1">
    <citation type="submission" date="2019-08" db="EMBL/GenBank/DDBJ databases">
        <title>Seonamhaeicola sediminis sp. nov., isolated from marine sediment.</title>
        <authorList>
            <person name="Cao W.R."/>
        </authorList>
    </citation>
    <scope>NUCLEOTIDE SEQUENCE [LARGE SCALE GENOMIC DNA]</scope>
    <source>
        <strain evidence="2 3">1505</strain>
    </source>
</reference>
<dbReference type="RefSeq" id="WP_206667112.1">
    <property type="nucleotide sequence ID" value="NZ_CANNCE010000006.1"/>
</dbReference>
<feature type="transmembrane region" description="Helical" evidence="1">
    <location>
        <begin position="21"/>
        <end position="42"/>
    </location>
</feature>
<evidence type="ECO:0000313" key="2">
    <source>
        <dbReference type="EMBL" id="TXG35775.1"/>
    </source>
</evidence>
<dbReference type="Proteomes" id="UP000321080">
    <property type="component" value="Unassembled WGS sequence"/>
</dbReference>
<protein>
    <recommendedName>
        <fullName evidence="4">S-adenosyl-methyltransferase</fullName>
    </recommendedName>
</protein>
<dbReference type="InterPro" id="IPR045749">
    <property type="entry name" value="DUF6090"/>
</dbReference>